<evidence type="ECO:0000313" key="2">
    <source>
        <dbReference type="Proteomes" id="UP001198402"/>
    </source>
</evidence>
<dbReference type="SUPFAM" id="SSF55729">
    <property type="entry name" value="Acyl-CoA N-acyltransferases (Nat)"/>
    <property type="match status" value="1"/>
</dbReference>
<dbReference type="Gene3D" id="3.40.630.30">
    <property type="match status" value="1"/>
</dbReference>
<reference evidence="2" key="1">
    <citation type="submission" date="2023-07" db="EMBL/GenBank/DDBJ databases">
        <authorList>
            <person name="Yue Y."/>
        </authorList>
    </citation>
    <scope>NUCLEOTIDE SEQUENCE [LARGE SCALE GENOMIC DNA]</scope>
    <source>
        <strain evidence="2">2Y89</strain>
    </source>
</reference>
<dbReference type="EMBL" id="JAIUJS010000001">
    <property type="protein sequence ID" value="MCA0151629.1"/>
    <property type="molecule type" value="Genomic_DNA"/>
</dbReference>
<dbReference type="Proteomes" id="UP001198402">
    <property type="component" value="Unassembled WGS sequence"/>
</dbReference>
<protein>
    <submittedName>
        <fullName evidence="1">FemAB family protein</fullName>
    </submittedName>
</protein>
<dbReference type="RefSeq" id="WP_224476605.1">
    <property type="nucleotide sequence ID" value="NZ_JAIUJS010000001.1"/>
</dbReference>
<organism evidence="1 2">
    <name type="scientific">Winogradskyella vincentii</name>
    <dbReference type="NCBI Taxonomy" id="2877122"/>
    <lineage>
        <taxon>Bacteria</taxon>
        <taxon>Pseudomonadati</taxon>
        <taxon>Bacteroidota</taxon>
        <taxon>Flavobacteriia</taxon>
        <taxon>Flavobacteriales</taxon>
        <taxon>Flavobacteriaceae</taxon>
        <taxon>Winogradskyella</taxon>
    </lineage>
</organism>
<keyword evidence="2" id="KW-1185">Reference proteome</keyword>
<comment type="caution">
    <text evidence="1">The sequence shown here is derived from an EMBL/GenBank/DDBJ whole genome shotgun (WGS) entry which is preliminary data.</text>
</comment>
<proteinExistence type="predicted"/>
<gene>
    <name evidence="1" type="ORF">LBV24_00270</name>
</gene>
<accession>A0ABS7XVG2</accession>
<evidence type="ECO:0000313" key="1">
    <source>
        <dbReference type="EMBL" id="MCA0151629.1"/>
    </source>
</evidence>
<dbReference type="InterPro" id="IPR016181">
    <property type="entry name" value="Acyl_CoA_acyltransferase"/>
</dbReference>
<sequence>MDYHSDRFDDFSLIVRKDNEIVAVLPANKSTDELISHQGLTYGGLITRKNLDVESIKAVVDAVLTFLKDVGFKFLEIRELPTFYQCDLSHYVFTALMDYTANIIGANKVLAIDYNKPLSIHKTKLKHYRKNKDKGFEIKEEDNFDEFWNQVLVPRLKDRHNTKPVHTLQEISLLKSRYSNHIKQFNIYLKGEILAGITIFDKGHIVKSQYGATTASGEKERALEYLFINLIYKFKAEGKSYFSMGTVMDKSYPEGYNIGLLRQKIELGCNEYKQNILRISLV</sequence>
<name>A0ABS7XVG2_9FLAO</name>